<dbReference type="STRING" id="1742973.COMA2_10342"/>
<organism evidence="2 3">
    <name type="scientific">Candidatus Nitrospira nitrificans</name>
    <dbReference type="NCBI Taxonomy" id="1742973"/>
    <lineage>
        <taxon>Bacteria</taxon>
        <taxon>Pseudomonadati</taxon>
        <taxon>Nitrospirota</taxon>
        <taxon>Nitrospiria</taxon>
        <taxon>Nitrospirales</taxon>
        <taxon>Nitrospiraceae</taxon>
        <taxon>Nitrospira</taxon>
    </lineage>
</organism>
<evidence type="ECO:0000313" key="2">
    <source>
        <dbReference type="EMBL" id="CUS31878.1"/>
    </source>
</evidence>
<proteinExistence type="predicted"/>
<name>A0A0S4L7T4_9BACT</name>
<accession>A0A0S4L7T4</accession>
<reference evidence="3" key="1">
    <citation type="submission" date="2015-10" db="EMBL/GenBank/DDBJ databases">
        <authorList>
            <person name="Luecker S."/>
            <person name="Luecker S."/>
        </authorList>
    </citation>
    <scope>NUCLEOTIDE SEQUENCE [LARGE SCALE GENOMIC DNA]</scope>
</reference>
<evidence type="ECO:0000256" key="1">
    <source>
        <dbReference type="SAM" id="MobiDB-lite"/>
    </source>
</evidence>
<sequence length="89" mass="9930">MSGLKNEAEMKLWEHDAPGLSQTSASVVSGEDRRQSVCERSAGLTIRVGGIDCLLADVHAQIENLRRERTYLRLVRVELAGRKAKRRIA</sequence>
<dbReference type="Proteomes" id="UP000198736">
    <property type="component" value="Unassembled WGS sequence"/>
</dbReference>
<feature type="region of interest" description="Disordered" evidence="1">
    <location>
        <begin position="13"/>
        <end position="34"/>
    </location>
</feature>
<keyword evidence="3" id="KW-1185">Reference proteome</keyword>
<gene>
    <name evidence="2" type="ORF">COMA2_10342</name>
</gene>
<protein>
    <submittedName>
        <fullName evidence="2">Uncharacterized protein</fullName>
    </submittedName>
</protein>
<dbReference type="EMBL" id="CZPZ01000001">
    <property type="protein sequence ID" value="CUS31878.1"/>
    <property type="molecule type" value="Genomic_DNA"/>
</dbReference>
<dbReference type="AlphaFoldDB" id="A0A0S4L7T4"/>
<evidence type="ECO:0000313" key="3">
    <source>
        <dbReference type="Proteomes" id="UP000198736"/>
    </source>
</evidence>